<dbReference type="InterPro" id="IPR045136">
    <property type="entry name" value="Iah1-like"/>
</dbReference>
<sequence length="249" mass="27274">MSSSRALILLLGDSITQQSFTNNGFGAALANWYSRTGDVVLRGFSGYNTKWWLEMLNDPSQSALSNGYGGSILQHSSIASNRYIITLFLGANDQSSDSQGVPPSEYSANILSIISNLRSQIKSFHPHLETPPTIILITPGPVDSTKWPTRSTSKSLQYASILSSISSTHNLPLITLTSLPLTSLSDGLHFGPTANKYLFSKIQETIRNLRPDLAPDDDDEGRPTVKMHMPYWGSLVGEGSGEKIQMYYK</sequence>
<dbReference type="Gene3D" id="3.40.50.1110">
    <property type="entry name" value="SGNH hydrolase"/>
    <property type="match status" value="1"/>
</dbReference>
<dbReference type="Pfam" id="PF13472">
    <property type="entry name" value="Lipase_GDSL_2"/>
    <property type="match status" value="1"/>
</dbReference>
<dbReference type="AlphaFoldDB" id="A0A9W7C836"/>
<accession>A0A9W7C836</accession>
<organism evidence="2 3">
    <name type="scientific">Triparma verrucosa</name>
    <dbReference type="NCBI Taxonomy" id="1606542"/>
    <lineage>
        <taxon>Eukaryota</taxon>
        <taxon>Sar</taxon>
        <taxon>Stramenopiles</taxon>
        <taxon>Ochrophyta</taxon>
        <taxon>Bolidophyceae</taxon>
        <taxon>Parmales</taxon>
        <taxon>Triparmaceae</taxon>
        <taxon>Triparma</taxon>
    </lineage>
</organism>
<evidence type="ECO:0000313" key="2">
    <source>
        <dbReference type="EMBL" id="GMH99893.1"/>
    </source>
</evidence>
<keyword evidence="3" id="KW-1185">Reference proteome</keyword>
<dbReference type="PANTHER" id="PTHR14209:SF19">
    <property type="entry name" value="ISOAMYL ACETATE-HYDROLYZING ESTERASE 1 HOMOLOG"/>
    <property type="match status" value="1"/>
</dbReference>
<protein>
    <recommendedName>
        <fullName evidence="1">SGNH hydrolase-type esterase domain-containing protein</fullName>
    </recommendedName>
</protein>
<feature type="domain" description="SGNH hydrolase-type esterase" evidence="1">
    <location>
        <begin position="10"/>
        <end position="193"/>
    </location>
</feature>
<evidence type="ECO:0000259" key="1">
    <source>
        <dbReference type="Pfam" id="PF13472"/>
    </source>
</evidence>
<dbReference type="InterPro" id="IPR013830">
    <property type="entry name" value="SGNH_hydro"/>
</dbReference>
<gene>
    <name evidence="2" type="ORF">TrVE_jg6090</name>
</gene>
<comment type="caution">
    <text evidence="2">The sequence shown here is derived from an EMBL/GenBank/DDBJ whole genome shotgun (WGS) entry which is preliminary data.</text>
</comment>
<dbReference type="InterPro" id="IPR036514">
    <property type="entry name" value="SGNH_hydro_sf"/>
</dbReference>
<proteinExistence type="predicted"/>
<reference evidence="3" key="1">
    <citation type="journal article" date="2023" name="Commun. Biol.">
        <title>Genome analysis of Parmales, the sister group of diatoms, reveals the evolutionary specialization of diatoms from phago-mixotrophs to photoautotrophs.</title>
        <authorList>
            <person name="Ban H."/>
            <person name="Sato S."/>
            <person name="Yoshikawa S."/>
            <person name="Yamada K."/>
            <person name="Nakamura Y."/>
            <person name="Ichinomiya M."/>
            <person name="Sato N."/>
            <person name="Blanc-Mathieu R."/>
            <person name="Endo H."/>
            <person name="Kuwata A."/>
            <person name="Ogata H."/>
        </authorList>
    </citation>
    <scope>NUCLEOTIDE SEQUENCE [LARGE SCALE GENOMIC DNA]</scope>
    <source>
        <strain evidence="3">NIES 3699</strain>
    </source>
</reference>
<dbReference type="Proteomes" id="UP001165160">
    <property type="component" value="Unassembled WGS sequence"/>
</dbReference>
<dbReference type="PANTHER" id="PTHR14209">
    <property type="entry name" value="ISOAMYL ACETATE-HYDROLYZING ESTERASE 1"/>
    <property type="match status" value="1"/>
</dbReference>
<dbReference type="SUPFAM" id="SSF52266">
    <property type="entry name" value="SGNH hydrolase"/>
    <property type="match status" value="1"/>
</dbReference>
<evidence type="ECO:0000313" key="3">
    <source>
        <dbReference type="Proteomes" id="UP001165160"/>
    </source>
</evidence>
<name>A0A9W7C836_9STRA</name>
<dbReference type="EMBL" id="BRXX01000240">
    <property type="protein sequence ID" value="GMH99893.1"/>
    <property type="molecule type" value="Genomic_DNA"/>
</dbReference>